<dbReference type="PANTHER" id="PTHR43244">
    <property type="match status" value="1"/>
</dbReference>
<dbReference type="CDD" id="cd01097">
    <property type="entry name" value="Tetrahydromethanopterin_reductase"/>
    <property type="match status" value="1"/>
</dbReference>
<accession>A0ABU8LRB1</accession>
<gene>
    <name evidence="3" type="ORF">WDU96_04180</name>
</gene>
<keyword evidence="1" id="KW-0560">Oxidoreductase</keyword>
<dbReference type="PANTHER" id="PTHR43244:SF1">
    <property type="entry name" value="5,10-METHYLENETETRAHYDROMETHANOPTERIN REDUCTASE"/>
    <property type="match status" value="1"/>
</dbReference>
<keyword evidence="4" id="KW-1185">Reference proteome</keyword>
<dbReference type="EMBL" id="JBBDGL010000001">
    <property type="protein sequence ID" value="MEJ1154799.1"/>
    <property type="molecule type" value="Genomic_DNA"/>
</dbReference>
<reference evidence="3 4" key="1">
    <citation type="submission" date="2024-02" db="EMBL/GenBank/DDBJ databases">
        <authorList>
            <person name="Saticioglu I.B."/>
        </authorList>
    </citation>
    <scope>NUCLEOTIDE SEQUENCE [LARGE SCALE GENOMIC DNA]</scope>
    <source>
        <strain evidence="3 4">Mu-86</strain>
    </source>
</reference>
<evidence type="ECO:0000256" key="1">
    <source>
        <dbReference type="ARBA" id="ARBA00023002"/>
    </source>
</evidence>
<dbReference type="RefSeq" id="WP_337337227.1">
    <property type="nucleotide sequence ID" value="NZ_JBBDGL010000001.1"/>
</dbReference>
<proteinExistence type="predicted"/>
<dbReference type="InterPro" id="IPR011251">
    <property type="entry name" value="Luciferase-like_dom"/>
</dbReference>
<name>A0ABU8LRB1_9MICO</name>
<organism evidence="3 4">
    <name type="scientific">Microbacterium marmarense</name>
    <dbReference type="NCBI Taxonomy" id="3122051"/>
    <lineage>
        <taxon>Bacteria</taxon>
        <taxon>Bacillati</taxon>
        <taxon>Actinomycetota</taxon>
        <taxon>Actinomycetes</taxon>
        <taxon>Micrococcales</taxon>
        <taxon>Microbacteriaceae</taxon>
        <taxon>Microbacterium</taxon>
    </lineage>
</organism>
<feature type="domain" description="Luciferase-like" evidence="2">
    <location>
        <begin position="21"/>
        <end position="335"/>
    </location>
</feature>
<dbReference type="Proteomes" id="UP001368654">
    <property type="component" value="Unassembled WGS sequence"/>
</dbReference>
<dbReference type="Pfam" id="PF00296">
    <property type="entry name" value="Bac_luciferase"/>
    <property type="match status" value="1"/>
</dbReference>
<sequence length="362" mass="39109">MAQQCGGPSMEGNTMHFGLIQNYSSDIHEIADAVETYEAVGLDTIAVAEAYSFDAVSRLGYLAAKTTRIGLMSNIFQLYTRTPSLTAMTAASLDSLAGGGFTLGLGASGPQVIEGFHGVKYDAPLGRTREIVDICRQVWRRDPVIHDGRHYSVPLSREQGGTGMGKPLKLINTPERTNIPISIAALGSKSVAQVAEIAEGWQPIFYDPNRADRVWGESLEQGLSRRDPQLGTLQIQVQVFFAFGHPSPKALMAVRAQLALYIGGMGAKGKNFYNDIAVRYGYEAEAAEIQELYLSGRQAEAIAAVPDELLYGVALFGDGEELKRRIAAFEAAGVTTLLLAPVADTPEQRLNDVTSLLDLVRD</sequence>
<comment type="caution">
    <text evidence="3">The sequence shown here is derived from an EMBL/GenBank/DDBJ whole genome shotgun (WGS) entry which is preliminary data.</text>
</comment>
<dbReference type="InterPro" id="IPR050564">
    <property type="entry name" value="F420-G6PD/mer"/>
</dbReference>
<evidence type="ECO:0000313" key="3">
    <source>
        <dbReference type="EMBL" id="MEJ1154799.1"/>
    </source>
</evidence>
<dbReference type="InterPro" id="IPR019951">
    <property type="entry name" value="F420_OxRdatse_Rv3520c_pred"/>
</dbReference>
<dbReference type="SUPFAM" id="SSF51679">
    <property type="entry name" value="Bacterial luciferase-like"/>
    <property type="match status" value="1"/>
</dbReference>
<protein>
    <submittedName>
        <fullName evidence="3">LLM class F420-dependent oxidoreductase</fullName>
    </submittedName>
</protein>
<dbReference type="Gene3D" id="3.20.20.30">
    <property type="entry name" value="Luciferase-like domain"/>
    <property type="match status" value="1"/>
</dbReference>
<evidence type="ECO:0000313" key="4">
    <source>
        <dbReference type="Proteomes" id="UP001368654"/>
    </source>
</evidence>
<dbReference type="NCBIfam" id="TIGR03559">
    <property type="entry name" value="F420_Rv3520c"/>
    <property type="match status" value="1"/>
</dbReference>
<dbReference type="InterPro" id="IPR036661">
    <property type="entry name" value="Luciferase-like_sf"/>
</dbReference>
<evidence type="ECO:0000259" key="2">
    <source>
        <dbReference type="Pfam" id="PF00296"/>
    </source>
</evidence>